<sequence length="440" mass="47592">MDLPQPTGPLTVRIGVFFDGTGNNQGNSVAPGGAVDGRLGSYGNAPSNVALLHGLYPQASDGASTVYLRCYIEGIGTWAGKDDSAFAQATGLGRSGVEARVAQAAQAIAGQMRAWLASRPQAQVVALEFDLFGFSRGAAAARHLANDLGKGGDSLLARTGVLGEGFDWQARPVINFIGLFDTVAAIVEPLKGNFSPANDRYAGLQLGLAAGAARKVVQLVAADEHRHNFPLVRSDNDIVVPGSHSDIGGGYLECMVEQMLLSKPRSNLVPVRTPVEQTQAYILTTAQLARDHAHTPAPAPRVLTWEEPVERSDPRDEPYKRVYAAIHREREVRGHLSRVYLRIMRELAVRAQVPFAEVDERGAAFCLPQELQGISHKLHDFALGRSTEPGLTVEQRQLLEARYIHASAHWNALKGLRNSELDVLYIDRPAEGGRVMHGNR</sequence>
<gene>
    <name evidence="2" type="ORF">B7H17_06510</name>
</gene>
<evidence type="ECO:0000313" key="3">
    <source>
        <dbReference type="Proteomes" id="UP000193675"/>
    </source>
</evidence>
<accession>A0A1X1A3F0</accession>
<reference evidence="2 3" key="1">
    <citation type="submission" date="2017-04" db="EMBL/GenBank/DDBJ databases">
        <title>Presence of VIM-2 positive Pseudomonas species in chickens and their surrounding environment.</title>
        <authorList>
            <person name="Zhang R."/>
        </authorList>
    </citation>
    <scope>NUCLEOTIDE SEQUENCE [LARGE SCALE GENOMIC DNA]</scope>
    <source>
        <strain evidence="2 3">DZ-C18</strain>
    </source>
</reference>
<dbReference type="PANTHER" id="PTHR33840">
    <property type="match status" value="1"/>
</dbReference>
<dbReference type="EMBL" id="NBWC01000007">
    <property type="protein sequence ID" value="ORL66382.1"/>
    <property type="molecule type" value="Genomic_DNA"/>
</dbReference>
<dbReference type="InterPro" id="IPR029058">
    <property type="entry name" value="AB_hydrolase_fold"/>
</dbReference>
<protein>
    <submittedName>
        <fullName evidence="2">Type IV secretion protein Rhs</fullName>
    </submittedName>
</protein>
<dbReference type="OrthoDB" id="4378831at2"/>
<dbReference type="RefSeq" id="WP_084855093.1">
    <property type="nucleotide sequence ID" value="NZ_NBWC01000007.1"/>
</dbReference>
<comment type="caution">
    <text evidence="2">The sequence shown here is derived from an EMBL/GenBank/DDBJ whole genome shotgun (WGS) entry which is preliminary data.</text>
</comment>
<organism evidence="2 3">
    <name type="scientific">Pseudomonas putida</name>
    <name type="common">Arthrobacter siderocapsulatus</name>
    <dbReference type="NCBI Taxonomy" id="303"/>
    <lineage>
        <taxon>Bacteria</taxon>
        <taxon>Pseudomonadati</taxon>
        <taxon>Pseudomonadota</taxon>
        <taxon>Gammaproteobacteria</taxon>
        <taxon>Pseudomonadales</taxon>
        <taxon>Pseudomonadaceae</taxon>
        <taxon>Pseudomonas</taxon>
    </lineage>
</organism>
<dbReference type="PANTHER" id="PTHR33840:SF1">
    <property type="entry name" value="TLE1 PHOSPHOLIPASE DOMAIN-CONTAINING PROTEIN"/>
    <property type="match status" value="1"/>
</dbReference>
<dbReference type="SUPFAM" id="SSF53474">
    <property type="entry name" value="alpha/beta-Hydrolases"/>
    <property type="match status" value="1"/>
</dbReference>
<dbReference type="Proteomes" id="UP000193675">
    <property type="component" value="Unassembled WGS sequence"/>
</dbReference>
<dbReference type="AlphaFoldDB" id="A0A1X1A3F0"/>
<name>A0A1X1A3F0_PSEPU</name>
<evidence type="ECO:0000259" key="1">
    <source>
        <dbReference type="Pfam" id="PF09994"/>
    </source>
</evidence>
<dbReference type="InterPro" id="IPR018712">
    <property type="entry name" value="Tle1-like_cat"/>
</dbReference>
<dbReference type="Pfam" id="PF09994">
    <property type="entry name" value="T6SS_Tle1-like_cat"/>
    <property type="match status" value="1"/>
</dbReference>
<feature type="domain" description="T6SS Phospholipase effector Tle1-like catalytic" evidence="1">
    <location>
        <begin position="170"/>
        <end position="255"/>
    </location>
</feature>
<evidence type="ECO:0000313" key="2">
    <source>
        <dbReference type="EMBL" id="ORL66382.1"/>
    </source>
</evidence>
<proteinExistence type="predicted"/>